<dbReference type="InterPro" id="IPR038378">
    <property type="entry name" value="MHB_sf"/>
</dbReference>
<evidence type="ECO:0000256" key="1">
    <source>
        <dbReference type="SAM" id="SignalP"/>
    </source>
</evidence>
<organism evidence="4 6">
    <name type="scientific">Mycolicibacterium mageritense</name>
    <name type="common">Mycobacterium mageritense</name>
    <dbReference type="NCBI Taxonomy" id="53462"/>
    <lineage>
        <taxon>Bacteria</taxon>
        <taxon>Bacillati</taxon>
        <taxon>Actinomycetota</taxon>
        <taxon>Actinomycetes</taxon>
        <taxon>Mycobacteriales</taxon>
        <taxon>Mycobacteriaceae</taxon>
        <taxon>Mycolicibacterium</taxon>
    </lineage>
</organism>
<reference evidence="4" key="3">
    <citation type="submission" date="2023-03" db="EMBL/GenBank/DDBJ databases">
        <title>Draft genome sequence of a Mycolicibacterium mageritense strain H4_3_1 isolated from a hybrid biological-inorganic system reactor.</title>
        <authorList>
            <person name="Feng X."/>
            <person name="Kazama D."/>
            <person name="Sato K."/>
            <person name="Kobayashi H."/>
        </authorList>
    </citation>
    <scope>NUCLEOTIDE SEQUENCE</scope>
    <source>
        <strain evidence="4">H4_3_1</strain>
    </source>
</reference>
<dbReference type="EMBL" id="AP022567">
    <property type="protein sequence ID" value="BBX34204.1"/>
    <property type="molecule type" value="Genomic_DNA"/>
</dbReference>
<proteinExistence type="predicted"/>
<evidence type="ECO:0000313" key="6">
    <source>
        <dbReference type="Proteomes" id="UP001241092"/>
    </source>
</evidence>
<reference evidence="3" key="2">
    <citation type="submission" date="2020-02" db="EMBL/GenBank/DDBJ databases">
        <authorList>
            <person name="Matsumoto Y."/>
            <person name="Kinjo T."/>
            <person name="Motooka D."/>
            <person name="Nabeya D."/>
            <person name="Jung N."/>
            <person name="Uechi K."/>
            <person name="Horii T."/>
            <person name="Iida T."/>
            <person name="Fujita J."/>
            <person name="Nakamura S."/>
        </authorList>
    </citation>
    <scope>NUCLEOTIDE SEQUENCE</scope>
    <source>
        <strain evidence="3">JCM 12375</strain>
    </source>
</reference>
<dbReference type="InterPro" id="IPR032407">
    <property type="entry name" value="MHB"/>
</dbReference>
<accession>A0AAI8TR97</accession>
<sequence>MHRMSARTVRRCLYGMCAGGVVSAAFTLPTATAAPDQCSESGINRTVSSVSASTSAYLTAHPEADQSLSDIAAQAGDRADALYQAYFDQNPQVEQDLRTINQPVTDLSAQCGVDVTPTSVSAALQDL</sequence>
<evidence type="ECO:0000313" key="3">
    <source>
        <dbReference type="EMBL" id="BBX34204.1"/>
    </source>
</evidence>
<keyword evidence="5" id="KW-1185">Reference proteome</keyword>
<evidence type="ECO:0000259" key="2">
    <source>
        <dbReference type="Pfam" id="PF16525"/>
    </source>
</evidence>
<evidence type="ECO:0000313" key="5">
    <source>
        <dbReference type="Proteomes" id="UP000465622"/>
    </source>
</evidence>
<gene>
    <name evidence="4" type="ORF">hbim_01200</name>
    <name evidence="3" type="ORF">MMAGJ_34860</name>
</gene>
<dbReference type="NCBIfam" id="TIGR04529">
    <property type="entry name" value="MTB_hemophore"/>
    <property type="match status" value="1"/>
</dbReference>
<name>A0AAI8TR97_MYCME</name>
<dbReference type="Pfam" id="PF16525">
    <property type="entry name" value="MHB"/>
    <property type="match status" value="1"/>
</dbReference>
<dbReference type="EMBL" id="AP027452">
    <property type="protein sequence ID" value="BDY27278.1"/>
    <property type="molecule type" value="Genomic_DNA"/>
</dbReference>
<feature type="domain" description="Haemophore haem-binding" evidence="2">
    <location>
        <begin position="36"/>
        <end position="112"/>
    </location>
</feature>
<dbReference type="Proteomes" id="UP000465622">
    <property type="component" value="Chromosome"/>
</dbReference>
<protein>
    <recommendedName>
        <fullName evidence="2">Haemophore haem-binding domain-containing protein</fullName>
    </recommendedName>
</protein>
<dbReference type="AlphaFoldDB" id="A0AAI8TR97"/>
<feature type="signal peptide" evidence="1">
    <location>
        <begin position="1"/>
        <end position="33"/>
    </location>
</feature>
<dbReference type="Gene3D" id="1.20.20.20">
    <property type="entry name" value="Haemophore, haem-binding domain"/>
    <property type="match status" value="1"/>
</dbReference>
<dbReference type="GO" id="GO:0020037">
    <property type="term" value="F:heme binding"/>
    <property type="evidence" value="ECO:0007669"/>
    <property type="project" value="InterPro"/>
</dbReference>
<keyword evidence="1" id="KW-0732">Signal</keyword>
<reference evidence="3 5" key="1">
    <citation type="journal article" date="2019" name="Emerg. Microbes Infect.">
        <title>Comprehensive subspecies identification of 175 nontuberculous mycobacteria species based on 7547 genomic profiles.</title>
        <authorList>
            <person name="Matsumoto Y."/>
            <person name="Kinjo T."/>
            <person name="Motooka D."/>
            <person name="Nabeya D."/>
            <person name="Jung N."/>
            <person name="Uechi K."/>
            <person name="Horii T."/>
            <person name="Iida T."/>
            <person name="Fujita J."/>
            <person name="Nakamura S."/>
        </authorList>
    </citation>
    <scope>NUCLEOTIDE SEQUENCE [LARGE SCALE GENOMIC DNA]</scope>
    <source>
        <strain evidence="3 5">JCM 12375</strain>
    </source>
</reference>
<feature type="chain" id="PRO_5042479609" description="Haemophore haem-binding domain-containing protein" evidence="1">
    <location>
        <begin position="34"/>
        <end position="127"/>
    </location>
</feature>
<dbReference type="Proteomes" id="UP001241092">
    <property type="component" value="Chromosome"/>
</dbReference>
<evidence type="ECO:0000313" key="4">
    <source>
        <dbReference type="EMBL" id="BDY27278.1"/>
    </source>
</evidence>